<evidence type="ECO:0000256" key="2">
    <source>
        <dbReference type="ARBA" id="ARBA00022801"/>
    </source>
</evidence>
<keyword evidence="2" id="KW-0378">Hydrolase</keyword>
<sequence>MSSKFEYTRAIVCGIPSSLPAQAQRLEEPGEGVDLLKARKQHAEYVSTLKKLGLEVTEMTPDENCPDCVFVEDTAVCVDNSALIPILGHQSRRPEASRMKDTLEGLGFNVIEMQDPAILDGGDVLFTGREFFVGVSTRSNMEGVAELAKAFPEYPVNSIKVVEHLHLKSMMTMGGPDVIFVGASKVASDAWNELESKAKFKYQKLVLPEDHAANCLYLNGTLVHLAPHEIPESISVYRKLPGPKIELENSELHKVDGCLTCNSILLC</sequence>
<dbReference type="PANTHER" id="PTHR12737:SF9">
    <property type="entry name" value="DIMETHYLARGININASE"/>
    <property type="match status" value="1"/>
</dbReference>
<protein>
    <submittedName>
        <fullName evidence="5">N(G),N(G)-dimethylarginine dimethylaminohydrolase 1-like</fullName>
    </submittedName>
</protein>
<dbReference type="OrthoDB" id="10016839at2759"/>
<feature type="active site" description="Proton donor" evidence="3">
    <location>
        <position position="166"/>
    </location>
</feature>
<dbReference type="RefSeq" id="XP_031561025.1">
    <property type="nucleotide sequence ID" value="XM_031705165.1"/>
</dbReference>
<dbReference type="Pfam" id="PF19420">
    <property type="entry name" value="DDAH_eukar"/>
    <property type="match status" value="1"/>
</dbReference>
<dbReference type="Proteomes" id="UP000515163">
    <property type="component" value="Unplaced"/>
</dbReference>
<dbReference type="Gene3D" id="3.75.10.10">
    <property type="entry name" value="L-arginine/glycine Amidinotransferase, Chain A"/>
    <property type="match status" value="1"/>
</dbReference>
<accession>A0A6P8I8P1</accession>
<dbReference type="FunFam" id="3.75.10.10:FF:000004">
    <property type="entry name" value="N(G),N(G)-dimethylarginine dimethylaminohydrolase 1"/>
    <property type="match status" value="1"/>
</dbReference>
<organism evidence="4 5">
    <name type="scientific">Actinia tenebrosa</name>
    <name type="common">Australian red waratah sea anemone</name>
    <dbReference type="NCBI Taxonomy" id="6105"/>
    <lineage>
        <taxon>Eukaryota</taxon>
        <taxon>Metazoa</taxon>
        <taxon>Cnidaria</taxon>
        <taxon>Anthozoa</taxon>
        <taxon>Hexacorallia</taxon>
        <taxon>Actiniaria</taxon>
        <taxon>Actiniidae</taxon>
        <taxon>Actinia</taxon>
    </lineage>
</organism>
<dbReference type="GO" id="GO:0045429">
    <property type="term" value="P:positive regulation of nitric oxide biosynthetic process"/>
    <property type="evidence" value="ECO:0007669"/>
    <property type="project" value="TreeGrafter"/>
</dbReference>
<evidence type="ECO:0000313" key="4">
    <source>
        <dbReference type="Proteomes" id="UP000515163"/>
    </source>
</evidence>
<dbReference type="GeneID" id="116297031"/>
<keyword evidence="4" id="KW-1185">Reference proteome</keyword>
<dbReference type="SUPFAM" id="SSF55909">
    <property type="entry name" value="Pentein"/>
    <property type="match status" value="1"/>
</dbReference>
<reference evidence="5" key="1">
    <citation type="submission" date="2025-08" db="UniProtKB">
        <authorList>
            <consortium name="RefSeq"/>
        </authorList>
    </citation>
    <scope>IDENTIFICATION</scope>
    <source>
        <tissue evidence="5">Tentacle</tissue>
    </source>
</reference>
<dbReference type="GO" id="GO:0000052">
    <property type="term" value="P:citrulline metabolic process"/>
    <property type="evidence" value="ECO:0007669"/>
    <property type="project" value="TreeGrafter"/>
</dbReference>
<feature type="active site" description="Nucleophile" evidence="3">
    <location>
        <position position="261"/>
    </location>
</feature>
<comment type="similarity">
    <text evidence="1">Belongs to the DDAH family.</text>
</comment>
<dbReference type="InterPro" id="IPR033199">
    <property type="entry name" value="DDAH-like"/>
</dbReference>
<name>A0A6P8I8P1_ACTTE</name>
<evidence type="ECO:0000256" key="3">
    <source>
        <dbReference type="PIRSR" id="PIRSR633199-1"/>
    </source>
</evidence>
<dbReference type="GO" id="GO:0016403">
    <property type="term" value="F:dimethylargininase activity"/>
    <property type="evidence" value="ECO:0007669"/>
    <property type="project" value="TreeGrafter"/>
</dbReference>
<evidence type="ECO:0000256" key="1">
    <source>
        <dbReference type="ARBA" id="ARBA00008532"/>
    </source>
</evidence>
<dbReference type="KEGG" id="aten:116297031"/>
<evidence type="ECO:0000313" key="5">
    <source>
        <dbReference type="RefSeq" id="XP_031561025.1"/>
    </source>
</evidence>
<dbReference type="FunCoup" id="A0A6P8I8P1">
    <property type="interactions" value="599"/>
</dbReference>
<dbReference type="PANTHER" id="PTHR12737">
    <property type="entry name" value="DIMETHYLARGININE DIMETHYLAMINOHYDROLASE"/>
    <property type="match status" value="1"/>
</dbReference>
<proteinExistence type="inferred from homology"/>
<dbReference type="GO" id="GO:0016597">
    <property type="term" value="F:amino acid binding"/>
    <property type="evidence" value="ECO:0007669"/>
    <property type="project" value="TreeGrafter"/>
</dbReference>
<gene>
    <name evidence="5" type="primary">LOC116297031</name>
</gene>
<dbReference type="GO" id="GO:0006525">
    <property type="term" value="P:arginine metabolic process"/>
    <property type="evidence" value="ECO:0007669"/>
    <property type="project" value="TreeGrafter"/>
</dbReference>
<dbReference type="AlphaFoldDB" id="A0A6P8I8P1"/>
<dbReference type="InParanoid" id="A0A6P8I8P1"/>